<dbReference type="PANTHER" id="PTHR33180">
    <property type="entry name" value="PHOTOSYSTEM II CP43 REACTION CENTER PROTEIN"/>
    <property type="match status" value="1"/>
</dbReference>
<feature type="region of interest" description="Disordered" evidence="1">
    <location>
        <begin position="397"/>
        <end position="439"/>
    </location>
</feature>
<protein>
    <recommendedName>
        <fullName evidence="4">Polyprotein protein</fullName>
    </recommendedName>
</protein>
<dbReference type="Gramene" id="PGSC0003DMT400089068">
    <property type="protein sequence ID" value="PGSC0003DMT400089068"/>
    <property type="gene ID" value="PGSC0003DMG400038639"/>
</dbReference>
<dbReference type="PaxDb" id="4113-PGSC0003DMT400089068"/>
<accession>M1DHD3</accession>
<evidence type="ECO:0000313" key="2">
    <source>
        <dbReference type="EnsemblPlants" id="PGSC0003DMT400089068"/>
    </source>
</evidence>
<dbReference type="HOGENOM" id="CLU_029307_12_3_1"/>
<dbReference type="EnsemblPlants" id="PGSC0003DMT400089068">
    <property type="protein sequence ID" value="PGSC0003DMT400089068"/>
    <property type="gene ID" value="PGSC0003DMG400038639"/>
</dbReference>
<organism evidence="2 3">
    <name type="scientific">Solanum tuberosum</name>
    <name type="common">Potato</name>
    <dbReference type="NCBI Taxonomy" id="4113"/>
    <lineage>
        <taxon>Eukaryota</taxon>
        <taxon>Viridiplantae</taxon>
        <taxon>Streptophyta</taxon>
        <taxon>Embryophyta</taxon>
        <taxon>Tracheophyta</taxon>
        <taxon>Spermatophyta</taxon>
        <taxon>Magnoliopsida</taxon>
        <taxon>eudicotyledons</taxon>
        <taxon>Gunneridae</taxon>
        <taxon>Pentapetalae</taxon>
        <taxon>asterids</taxon>
        <taxon>lamiids</taxon>
        <taxon>Solanales</taxon>
        <taxon>Solanaceae</taxon>
        <taxon>Solanoideae</taxon>
        <taxon>Solaneae</taxon>
        <taxon>Solanum</taxon>
    </lineage>
</organism>
<dbReference type="Proteomes" id="UP000011115">
    <property type="component" value="Unassembled WGS sequence"/>
</dbReference>
<dbReference type="InParanoid" id="M1DHD3"/>
<feature type="region of interest" description="Disordered" evidence="1">
    <location>
        <begin position="107"/>
        <end position="145"/>
    </location>
</feature>
<reference evidence="3" key="1">
    <citation type="journal article" date="2011" name="Nature">
        <title>Genome sequence and analysis of the tuber crop potato.</title>
        <authorList>
            <consortium name="The Potato Genome Sequencing Consortium"/>
        </authorList>
    </citation>
    <scope>NUCLEOTIDE SEQUENCE [LARGE SCALE GENOMIC DNA]</scope>
    <source>
        <strain evidence="3">cv. DM1-3 516 R44</strain>
    </source>
</reference>
<name>M1DHD3_SOLTU</name>
<reference evidence="2" key="2">
    <citation type="submission" date="2015-06" db="UniProtKB">
        <authorList>
            <consortium name="EnsemblPlants"/>
        </authorList>
    </citation>
    <scope>IDENTIFICATION</scope>
    <source>
        <strain evidence="2">DM1-3 516 R44</strain>
    </source>
</reference>
<dbReference type="AlphaFoldDB" id="M1DHD3"/>
<evidence type="ECO:0008006" key="4">
    <source>
        <dbReference type="Google" id="ProtNLM"/>
    </source>
</evidence>
<sequence length="439" mass="48922">MGVREEPISNGVGSLSMAKGNGGNPAKMKQEVERDFTLPALVTQLHELATKITEVENHCKSQGRWIENGYVGPFGELGRARRIVRRFAQCLYLALYMVHTKLAKQPQKKAKGITINEGGSNPPKRKRDDLQPGDKAPPPLPLALPVAPPPPRLLNRLKGNGLPTILEENLLSMEGLEGKHAEMLDTLRYHELEPFTRPWSPYIPSWVREFYLTYGEWVPKNKKKASEFRLVNSIMVRGKEVEYHNDHINIVLGRPLHSILPYQGLPIVPSLPIRITHAMILKMGQLSYSVDVRATRLERSIPGMIDSAILTALTPLRTIVDDLTARVTACESRQGETPERDNAGHVESETEIDEERIAVRDKVVRESQEDSIFKDLPNLVEMVVQSETQIVPVETSTLAPSGSGVISSSEATPDTETREQIDAPGIDAHIQTLTDRETT</sequence>
<feature type="region of interest" description="Disordered" evidence="1">
    <location>
        <begin position="331"/>
        <end position="350"/>
    </location>
</feature>
<dbReference type="PANTHER" id="PTHR33180:SF31">
    <property type="entry name" value="POLYPROTEIN PROTEIN"/>
    <property type="match status" value="1"/>
</dbReference>
<proteinExistence type="predicted"/>
<keyword evidence="3" id="KW-1185">Reference proteome</keyword>
<feature type="compositionally biased region" description="Pro residues" evidence="1">
    <location>
        <begin position="135"/>
        <end position="145"/>
    </location>
</feature>
<evidence type="ECO:0000313" key="3">
    <source>
        <dbReference type="Proteomes" id="UP000011115"/>
    </source>
</evidence>
<feature type="compositionally biased region" description="Basic and acidic residues" evidence="1">
    <location>
        <begin position="333"/>
        <end position="348"/>
    </location>
</feature>
<feature type="region of interest" description="Disordered" evidence="1">
    <location>
        <begin position="1"/>
        <end position="27"/>
    </location>
</feature>
<evidence type="ECO:0000256" key="1">
    <source>
        <dbReference type="SAM" id="MobiDB-lite"/>
    </source>
</evidence>
<feature type="compositionally biased region" description="Polar residues" evidence="1">
    <location>
        <begin position="397"/>
        <end position="414"/>
    </location>
</feature>